<reference evidence="2" key="1">
    <citation type="submission" date="2020-10" db="EMBL/GenBank/DDBJ databases">
        <authorList>
            <person name="Gilroy R."/>
        </authorList>
    </citation>
    <scope>NUCLEOTIDE SEQUENCE</scope>
    <source>
        <strain evidence="2">ChiW3-316</strain>
    </source>
</reference>
<keyword evidence="1" id="KW-1133">Transmembrane helix</keyword>
<proteinExistence type="predicted"/>
<sequence length="137" mass="16548">MKRFLNILRYVFWLLVIIPPMLFWAMVIGYVFDEVGDCAENGKVWDYNEKRCRDDCLTWNEVNGCIYMDEEYRRLFRACADKTADCDREKLDLLDKELCKKYNAPLNLKYGYCDFGFEVKDCFKLEGEWEYPEICYQ</sequence>
<accession>A0A9D1SA74</accession>
<organism evidence="2 3">
    <name type="scientific">Candidatus Scatocola faecipullorum</name>
    <dbReference type="NCBI Taxonomy" id="2840917"/>
    <lineage>
        <taxon>Bacteria</taxon>
        <taxon>Pseudomonadati</taxon>
        <taxon>Pseudomonadota</taxon>
        <taxon>Alphaproteobacteria</taxon>
        <taxon>Rhodospirillales</taxon>
        <taxon>Rhodospirillaceae</taxon>
        <taxon>Rhodospirillaceae incertae sedis</taxon>
        <taxon>Candidatus Scatocola</taxon>
    </lineage>
</organism>
<dbReference type="AlphaFoldDB" id="A0A9D1SA74"/>
<gene>
    <name evidence="2" type="ORF">IAD20_02540</name>
</gene>
<keyword evidence="1" id="KW-0812">Transmembrane</keyword>
<keyword evidence="1" id="KW-0472">Membrane</keyword>
<name>A0A9D1SA74_9PROT</name>
<feature type="transmembrane region" description="Helical" evidence="1">
    <location>
        <begin position="12"/>
        <end position="32"/>
    </location>
</feature>
<evidence type="ECO:0000313" key="3">
    <source>
        <dbReference type="Proteomes" id="UP000824107"/>
    </source>
</evidence>
<dbReference type="EMBL" id="DVNC01000021">
    <property type="protein sequence ID" value="HIU52939.1"/>
    <property type="molecule type" value="Genomic_DNA"/>
</dbReference>
<evidence type="ECO:0000313" key="2">
    <source>
        <dbReference type="EMBL" id="HIU52939.1"/>
    </source>
</evidence>
<protein>
    <submittedName>
        <fullName evidence="2">Uncharacterized protein</fullName>
    </submittedName>
</protein>
<comment type="caution">
    <text evidence="2">The sequence shown here is derived from an EMBL/GenBank/DDBJ whole genome shotgun (WGS) entry which is preliminary data.</text>
</comment>
<reference evidence="2" key="2">
    <citation type="journal article" date="2021" name="PeerJ">
        <title>Extensive microbial diversity within the chicken gut microbiome revealed by metagenomics and culture.</title>
        <authorList>
            <person name="Gilroy R."/>
            <person name="Ravi A."/>
            <person name="Getino M."/>
            <person name="Pursley I."/>
            <person name="Horton D.L."/>
            <person name="Alikhan N.F."/>
            <person name="Baker D."/>
            <person name="Gharbi K."/>
            <person name="Hall N."/>
            <person name="Watson M."/>
            <person name="Adriaenssens E.M."/>
            <person name="Foster-Nyarko E."/>
            <person name="Jarju S."/>
            <person name="Secka A."/>
            <person name="Antonio M."/>
            <person name="Oren A."/>
            <person name="Chaudhuri R.R."/>
            <person name="La Ragione R."/>
            <person name="Hildebrand F."/>
            <person name="Pallen M.J."/>
        </authorList>
    </citation>
    <scope>NUCLEOTIDE SEQUENCE</scope>
    <source>
        <strain evidence="2">ChiW3-316</strain>
    </source>
</reference>
<evidence type="ECO:0000256" key="1">
    <source>
        <dbReference type="SAM" id="Phobius"/>
    </source>
</evidence>
<dbReference type="Proteomes" id="UP000824107">
    <property type="component" value="Unassembled WGS sequence"/>
</dbReference>